<comment type="similarity">
    <text evidence="1 5">Belongs to the peptidase S8 family.</text>
</comment>
<feature type="active site" description="Charge relay system" evidence="5">
    <location>
        <position position="178"/>
    </location>
</feature>
<evidence type="ECO:0000259" key="6">
    <source>
        <dbReference type="Pfam" id="PF00082"/>
    </source>
</evidence>
<keyword evidence="4 5" id="KW-0720">Serine protease</keyword>
<keyword evidence="9" id="KW-1185">Reference proteome</keyword>
<evidence type="ECO:0000259" key="7">
    <source>
        <dbReference type="Pfam" id="PF18962"/>
    </source>
</evidence>
<dbReference type="PANTHER" id="PTHR43806">
    <property type="entry name" value="PEPTIDASE S8"/>
    <property type="match status" value="1"/>
</dbReference>
<comment type="caution">
    <text evidence="8">The sequence shown here is derived from an EMBL/GenBank/DDBJ whole genome shotgun (WGS) entry which is preliminary data.</text>
</comment>
<dbReference type="EMBL" id="JBHMEW010000057">
    <property type="protein sequence ID" value="MFB9212060.1"/>
    <property type="molecule type" value="Genomic_DNA"/>
</dbReference>
<dbReference type="InterPro" id="IPR050131">
    <property type="entry name" value="Peptidase_S8_subtilisin-like"/>
</dbReference>
<feature type="active site" description="Charge relay system" evidence="5">
    <location>
        <position position="397"/>
    </location>
</feature>
<feature type="active site" description="Charge relay system" evidence="5">
    <location>
        <position position="219"/>
    </location>
</feature>
<dbReference type="SUPFAM" id="SSF52743">
    <property type="entry name" value="Subtilisin-like"/>
    <property type="match status" value="1"/>
</dbReference>
<sequence>MANYSKIYLTFILIFVSLMGFGQDRYVVKYKYKPNSTFNLNEPETFLTPKAIERREKERILPDSTDLPVSPKYIQQVKPLVKRVNYHLKWFNASVVVADEGQVADLEKLPFVKEVELIANKFHEQEISAQSSILKLPLKIKLKSNTEEDYALQNNLLGIPEMHQEGLTGNGLTIAVFDAGFLNTDKIDGMKHLFDNNQIITARDFVTPWSENVFRSETHGTSSLSLIAANDQNTLVSGAYDANYILCITEDVSSEFRVEEYNWARAAEYADSLGVDIINSSLGYNHFDDPAMNYSKEALDGKTAVISQAAFMAGEKGILVVSSVGNSGGNTNTTLTAPADAKGILAVGAVTLDLNRASFSSVGPTADGRIKPDLMALGDGVRLWRVQNGTSTASGTSFSAPQITALAAGIWQGRPHWTKDELIDYLLKSGSQAENPDSYFGYGIPDFFVAYQGEITGEEIVPEKFETVIYPNPTDGNQLYIKFGHMDTCDFTIYDTSGKVLAHNILYRSSNKIPYEASLTSFSSGVYIIQLSEGILRERHKLFIQ</sequence>
<protein>
    <submittedName>
        <fullName evidence="8">S8 family serine peptidase</fullName>
    </submittedName>
</protein>
<dbReference type="PROSITE" id="PS51892">
    <property type="entry name" value="SUBTILASE"/>
    <property type="match status" value="1"/>
</dbReference>
<feature type="domain" description="Peptidase S8/S53" evidence="6">
    <location>
        <begin position="169"/>
        <end position="443"/>
    </location>
</feature>
<evidence type="ECO:0000313" key="9">
    <source>
        <dbReference type="Proteomes" id="UP001589654"/>
    </source>
</evidence>
<evidence type="ECO:0000256" key="2">
    <source>
        <dbReference type="ARBA" id="ARBA00022670"/>
    </source>
</evidence>
<dbReference type="Gene3D" id="3.40.50.200">
    <property type="entry name" value="Peptidase S8/S53 domain"/>
    <property type="match status" value="1"/>
</dbReference>
<evidence type="ECO:0000313" key="8">
    <source>
        <dbReference type="EMBL" id="MFB9212060.1"/>
    </source>
</evidence>
<dbReference type="PRINTS" id="PR00723">
    <property type="entry name" value="SUBTILISIN"/>
</dbReference>
<proteinExistence type="inferred from homology"/>
<evidence type="ECO:0000256" key="5">
    <source>
        <dbReference type="PROSITE-ProRule" id="PRU01240"/>
    </source>
</evidence>
<reference evidence="8 9" key="1">
    <citation type="submission" date="2024-09" db="EMBL/GenBank/DDBJ databases">
        <authorList>
            <person name="Sun Q."/>
            <person name="Mori K."/>
        </authorList>
    </citation>
    <scope>NUCLEOTIDE SEQUENCE [LARGE SCALE GENOMIC DNA]</scope>
    <source>
        <strain evidence="8 9">CECT 7682</strain>
    </source>
</reference>
<gene>
    <name evidence="8" type="ORF">ACFFUR_09585</name>
</gene>
<dbReference type="InterPro" id="IPR000209">
    <property type="entry name" value="Peptidase_S8/S53_dom"/>
</dbReference>
<dbReference type="InterPro" id="IPR036852">
    <property type="entry name" value="Peptidase_S8/S53_dom_sf"/>
</dbReference>
<keyword evidence="3 5" id="KW-0378">Hydrolase</keyword>
<organism evidence="8 9">
    <name type="scientific">Echinicola jeungdonensis</name>
    <dbReference type="NCBI Taxonomy" id="709343"/>
    <lineage>
        <taxon>Bacteria</taxon>
        <taxon>Pseudomonadati</taxon>
        <taxon>Bacteroidota</taxon>
        <taxon>Cytophagia</taxon>
        <taxon>Cytophagales</taxon>
        <taxon>Cyclobacteriaceae</taxon>
        <taxon>Echinicola</taxon>
    </lineage>
</organism>
<evidence type="ECO:0000256" key="1">
    <source>
        <dbReference type="ARBA" id="ARBA00011073"/>
    </source>
</evidence>
<dbReference type="PROSITE" id="PS00138">
    <property type="entry name" value="SUBTILASE_SER"/>
    <property type="match status" value="1"/>
</dbReference>
<dbReference type="Proteomes" id="UP001589654">
    <property type="component" value="Unassembled WGS sequence"/>
</dbReference>
<evidence type="ECO:0000256" key="3">
    <source>
        <dbReference type="ARBA" id="ARBA00022801"/>
    </source>
</evidence>
<dbReference type="RefSeq" id="WP_290249473.1">
    <property type="nucleotide sequence ID" value="NZ_JAUFQT010000002.1"/>
</dbReference>
<dbReference type="InterPro" id="IPR026444">
    <property type="entry name" value="Secre_tail"/>
</dbReference>
<dbReference type="Pfam" id="PF18962">
    <property type="entry name" value="Por_Secre_tail"/>
    <property type="match status" value="1"/>
</dbReference>
<dbReference type="PANTHER" id="PTHR43806:SF67">
    <property type="entry name" value="EGF-LIKE DOMAIN-CONTAINING PROTEIN"/>
    <property type="match status" value="1"/>
</dbReference>
<name>A0ABV5J7D4_9BACT</name>
<dbReference type="InterPro" id="IPR015500">
    <property type="entry name" value="Peptidase_S8_subtilisin-rel"/>
</dbReference>
<dbReference type="PIRSF" id="PIRSF037903">
    <property type="entry name" value="Subtilisin_rel_GFO_2223"/>
    <property type="match status" value="1"/>
</dbReference>
<accession>A0ABV5J7D4</accession>
<evidence type="ECO:0000256" key="4">
    <source>
        <dbReference type="ARBA" id="ARBA00022825"/>
    </source>
</evidence>
<dbReference type="Pfam" id="PF00082">
    <property type="entry name" value="Peptidase_S8"/>
    <property type="match status" value="1"/>
</dbReference>
<dbReference type="InterPro" id="IPR017317">
    <property type="entry name" value="Pept_S8_subtilisin_bacteroid-2"/>
</dbReference>
<feature type="domain" description="Secretion system C-terminal sorting" evidence="7">
    <location>
        <begin position="469"/>
        <end position="543"/>
    </location>
</feature>
<dbReference type="InterPro" id="IPR023828">
    <property type="entry name" value="Peptidase_S8_Ser-AS"/>
</dbReference>
<keyword evidence="2 5" id="KW-0645">Protease</keyword>
<dbReference type="CDD" id="cd07493">
    <property type="entry name" value="Peptidases_S8_9"/>
    <property type="match status" value="1"/>
</dbReference>
<dbReference type="NCBIfam" id="TIGR04183">
    <property type="entry name" value="Por_Secre_tail"/>
    <property type="match status" value="1"/>
</dbReference>